<dbReference type="VEuPathDB" id="TriTrypDB:TcCLB.510039.64"/>
<name>A0A2V2WD06_TRYCR</name>
<protein>
    <submittedName>
        <fullName evidence="1">Uncharacterized protein</fullName>
    </submittedName>
</protein>
<dbReference type="VEuPathDB" id="TriTrypDB:C4B63_24g1396c"/>
<accession>A0A2V2WD06</accession>
<dbReference type="VEuPathDB" id="TriTrypDB:TcCLB.509979.119"/>
<comment type="caution">
    <text evidence="1">The sequence shown here is derived from an EMBL/GenBank/DDBJ whole genome shotgun (WGS) entry which is preliminary data.</text>
</comment>
<dbReference type="VEuPathDB" id="TriTrypDB:BCY84_12173"/>
<gene>
    <name evidence="1" type="ORF">C3747_115g516c</name>
</gene>
<evidence type="ECO:0000313" key="1">
    <source>
        <dbReference type="EMBL" id="PWV06441.1"/>
    </source>
</evidence>
<dbReference type="PANTHER" id="PTHR38827">
    <property type="entry name" value="T. BRUCEI SPP.-SPECIFIC PROTEIN-RELATED"/>
    <property type="match status" value="1"/>
</dbReference>
<dbReference type="VEuPathDB" id="TriTrypDB:TcG_07210"/>
<dbReference type="EMBL" id="PRFC01000115">
    <property type="protein sequence ID" value="PWV06441.1"/>
    <property type="molecule type" value="Genomic_DNA"/>
</dbReference>
<dbReference type="PANTHER" id="PTHR38827:SF2">
    <property type="match status" value="1"/>
</dbReference>
<dbReference type="VEuPathDB" id="TriTrypDB:C3747_115g516c"/>
<dbReference type="VEuPathDB" id="TriTrypDB:TcCL_NonESM07954"/>
<dbReference type="AlphaFoldDB" id="A0A2V2WD06"/>
<dbReference type="VEuPathDB" id="TriTrypDB:TcYC6_0086520"/>
<sequence>MFGRRVFGSSTIPRAMYATLHINSSLQARRMLPSLVPLTSSVAGSSRSVIPMVQCTSPSMPVLETAELDPVLLGDFLRSIFPAKDGFLRLFELWGIGRMVMLAWMRGQMA</sequence>
<organism evidence="1 2">
    <name type="scientific">Trypanosoma cruzi</name>
    <dbReference type="NCBI Taxonomy" id="5693"/>
    <lineage>
        <taxon>Eukaryota</taxon>
        <taxon>Discoba</taxon>
        <taxon>Euglenozoa</taxon>
        <taxon>Kinetoplastea</taxon>
        <taxon>Metakinetoplastina</taxon>
        <taxon>Trypanosomatida</taxon>
        <taxon>Trypanosomatidae</taxon>
        <taxon>Trypanosoma</taxon>
        <taxon>Schizotrypanum</taxon>
    </lineage>
</organism>
<dbReference type="OrthoDB" id="271302at2759"/>
<reference evidence="1 2" key="1">
    <citation type="journal article" date="2018" name="Microb. Genom.">
        <title>Expanding an expanded genome: long-read sequencing of Trypanosoma cruzi.</title>
        <authorList>
            <person name="Berna L."/>
            <person name="Rodriguez M."/>
            <person name="Chiribao M.L."/>
            <person name="Parodi-Talice A."/>
            <person name="Pita S."/>
            <person name="Rijo G."/>
            <person name="Alvarez-Valin F."/>
            <person name="Robello C."/>
        </authorList>
    </citation>
    <scope>NUCLEOTIDE SEQUENCE [LARGE SCALE GENOMIC DNA]</scope>
    <source>
        <strain evidence="1 2">TCC</strain>
    </source>
</reference>
<dbReference type="VEuPathDB" id="TriTrypDB:TcBrA4_0095970"/>
<evidence type="ECO:0000313" key="2">
    <source>
        <dbReference type="Proteomes" id="UP000246078"/>
    </source>
</evidence>
<dbReference type="Proteomes" id="UP000246078">
    <property type="component" value="Unassembled WGS sequence"/>
</dbReference>
<dbReference type="OMA" id="TAIPRFM"/>
<proteinExistence type="predicted"/>